<feature type="domain" description="ESPR" evidence="4">
    <location>
        <begin position="1"/>
        <end position="41"/>
    </location>
</feature>
<dbReference type="Proteomes" id="UP000694660">
    <property type="component" value="Unassembled WGS sequence"/>
</dbReference>
<feature type="domain" description="DUF4347" evidence="5">
    <location>
        <begin position="126"/>
        <end position="288"/>
    </location>
</feature>
<dbReference type="Pfam" id="PF00353">
    <property type="entry name" value="HemolysinCabind"/>
    <property type="match status" value="5"/>
</dbReference>
<evidence type="ECO:0000256" key="1">
    <source>
        <dbReference type="ARBA" id="ARBA00004613"/>
    </source>
</evidence>
<name>A0A944DIE9_DENI1</name>
<dbReference type="PROSITE" id="PS00330">
    <property type="entry name" value="HEMOLYSIN_CALCIUM"/>
    <property type="match status" value="4"/>
</dbReference>
<evidence type="ECO:0000259" key="5">
    <source>
        <dbReference type="Pfam" id="PF14252"/>
    </source>
</evidence>
<keyword evidence="7" id="KW-1185">Reference proteome</keyword>
<dbReference type="InterPro" id="IPR018511">
    <property type="entry name" value="Hemolysin-typ_Ca-bd_CS"/>
</dbReference>
<dbReference type="InterPro" id="IPR050557">
    <property type="entry name" value="RTX_toxin/Mannuronan_C5-epim"/>
</dbReference>
<accession>A0A944DIE9</accession>
<dbReference type="PANTHER" id="PTHR38340">
    <property type="entry name" value="S-LAYER PROTEIN"/>
    <property type="match status" value="1"/>
</dbReference>
<dbReference type="PRINTS" id="PR00313">
    <property type="entry name" value="CABNDNGRPT"/>
</dbReference>
<keyword evidence="2" id="KW-0964">Secreted</keyword>
<dbReference type="EMBL" id="JAEKFT010000030">
    <property type="protein sequence ID" value="MBT0963453.1"/>
    <property type="molecule type" value="Genomic_DNA"/>
</dbReference>
<dbReference type="InterPro" id="IPR025592">
    <property type="entry name" value="DUF4347"/>
</dbReference>
<dbReference type="InterPro" id="IPR024973">
    <property type="entry name" value="ESPR"/>
</dbReference>
<dbReference type="Pfam" id="PF13018">
    <property type="entry name" value="ESPR"/>
    <property type="match status" value="1"/>
</dbReference>
<evidence type="ECO:0000313" key="7">
    <source>
        <dbReference type="Proteomes" id="UP000694660"/>
    </source>
</evidence>
<sequence length="857" mass="85406">MNRLYRTVWSKIADTFVAVAETDKQRGKSAGSHRADTGRALVRTRPGLMRLEPRLVFDGAAVETFVDTALADGAIGATAATDIALPLGGMSLNEGAITQAELDGLVDVNRDGLLQLVDAEGEASEVVIIDSRVPDLADLLGDVRAGTDVWLLDAGASALDQISDILARYQNLDALHLVSHGSEGAVYLGAETLSLATLADQADTLAAWGGALSATGDILLYGCDVALGEAGMAFVSRFAAATGADIAASDDATGASWLGGDWDLEARHGEVEKATAVAPQFAAYDGLLAVVTGTAGNDTLTGTAGDDTIYGLGGNDTVSALDGADIVYGDDGNDTLYGGGDNDTLYGGAGNDFAYGATGDDYLYGEDGNDGLSGGDGNDTIFGGAGNDTLMASTGDDYLSGGDGNDWLWGQKGNDILWGDDGNDTLSGDSESDTLYGGNGNDTLSGGSDADFLYGGDGNDVLTGMQGIDELYGEAGDDTLYGGAQADLLYGGTGSDTFRGSASDLDGDTLGDLAADDVIQLNGITGLTTANVRFNGSGSLEIDTNGTDFASVEVTLALSNAAGGNLQVDTVSDFSGTTLITFKPTAATPTPPPVVDIIPPPTWPAETTVTNAVVAPPVFEAPAASPALGANAAVRSTPENLGLGGQILGGTTSGSPLGALLGVHEPSGAGGSAFSLISQVTTDRVSMLSSFYGLDALLPTNGFGGNAGIGAGIDDRLGGGILGGAGAPAGEPGVGIGGARGSGNGSGTGTGPADARGVDGSDSPTEPPGTGEGEPPADEAPPAEERQSGDNASLEAGDGLARLAGSPQDPAMLAEGAAGKLALSEQLRQSGSAGRQAERDALLQHVRAAAAAKTPDS</sequence>
<comment type="subcellular location">
    <subcellularLocation>
        <location evidence="1">Secreted</location>
    </subcellularLocation>
</comment>
<dbReference type="GO" id="GO:0005509">
    <property type="term" value="F:calcium ion binding"/>
    <property type="evidence" value="ECO:0007669"/>
    <property type="project" value="InterPro"/>
</dbReference>
<dbReference type="PANTHER" id="PTHR38340:SF1">
    <property type="entry name" value="S-LAYER PROTEIN"/>
    <property type="match status" value="1"/>
</dbReference>
<feature type="compositionally biased region" description="Gly residues" evidence="3">
    <location>
        <begin position="733"/>
        <end position="750"/>
    </location>
</feature>
<evidence type="ECO:0000256" key="3">
    <source>
        <dbReference type="SAM" id="MobiDB-lite"/>
    </source>
</evidence>
<evidence type="ECO:0000259" key="4">
    <source>
        <dbReference type="Pfam" id="PF13018"/>
    </source>
</evidence>
<dbReference type="AlphaFoldDB" id="A0A944DIE9"/>
<dbReference type="InterPro" id="IPR011049">
    <property type="entry name" value="Serralysin-like_metalloprot_C"/>
</dbReference>
<dbReference type="Pfam" id="PF14252">
    <property type="entry name" value="DUF4347"/>
    <property type="match status" value="1"/>
</dbReference>
<protein>
    <submittedName>
        <fullName evidence="6">DUF4347 domain-containing protein</fullName>
    </submittedName>
</protein>
<dbReference type="SUPFAM" id="SSF51120">
    <property type="entry name" value="beta-Roll"/>
    <property type="match status" value="2"/>
</dbReference>
<comment type="caution">
    <text evidence="6">The sequence shown here is derived from an EMBL/GenBank/DDBJ whole genome shotgun (WGS) entry which is preliminary data.</text>
</comment>
<feature type="region of interest" description="Disordered" evidence="3">
    <location>
        <begin position="733"/>
        <end position="817"/>
    </location>
</feature>
<dbReference type="InterPro" id="IPR001343">
    <property type="entry name" value="Hemolysn_Ca-bd"/>
</dbReference>
<evidence type="ECO:0000313" key="6">
    <source>
        <dbReference type="EMBL" id="MBT0963453.1"/>
    </source>
</evidence>
<dbReference type="GO" id="GO:0005576">
    <property type="term" value="C:extracellular region"/>
    <property type="evidence" value="ECO:0007669"/>
    <property type="project" value="UniProtKB-SubCell"/>
</dbReference>
<evidence type="ECO:0000256" key="2">
    <source>
        <dbReference type="ARBA" id="ARBA00022525"/>
    </source>
</evidence>
<proteinExistence type="predicted"/>
<organism evidence="6 7">
    <name type="scientific">Denitromonas iodatirespirans</name>
    <dbReference type="NCBI Taxonomy" id="2795389"/>
    <lineage>
        <taxon>Bacteria</taxon>
        <taxon>Pseudomonadati</taxon>
        <taxon>Pseudomonadota</taxon>
        <taxon>Betaproteobacteria</taxon>
        <taxon>Rhodocyclales</taxon>
        <taxon>Zoogloeaceae</taxon>
        <taxon>Denitromonas</taxon>
    </lineage>
</organism>
<dbReference type="Gene3D" id="2.150.10.10">
    <property type="entry name" value="Serralysin-like metalloprotease, C-terminal"/>
    <property type="match status" value="4"/>
</dbReference>
<reference evidence="7" key="1">
    <citation type="journal article" date="2022" name="ISME J.">
        <title>Genetic and phylogenetic analysis of dissimilatory iodate-reducing bacteria identifies potential niches across the world's oceans.</title>
        <authorList>
            <person name="Reyes-Umana V."/>
            <person name="Henning Z."/>
            <person name="Lee K."/>
            <person name="Barnum T.P."/>
            <person name="Coates J.D."/>
        </authorList>
    </citation>
    <scope>NUCLEOTIDE SEQUENCE [LARGE SCALE GENOMIC DNA]</scope>
    <source>
        <strain evidence="7">IR12</strain>
    </source>
</reference>
<gene>
    <name evidence="6" type="ORF">I8J34_19890</name>
</gene>
<dbReference type="RefSeq" id="WP_214363385.1">
    <property type="nucleotide sequence ID" value="NZ_JAEKFT010000030.1"/>
</dbReference>